<keyword evidence="2" id="KW-1185">Reference proteome</keyword>
<dbReference type="EMBL" id="ML994632">
    <property type="protein sequence ID" value="KAF2185887.1"/>
    <property type="molecule type" value="Genomic_DNA"/>
</dbReference>
<evidence type="ECO:0000313" key="1">
    <source>
        <dbReference type="EMBL" id="KAF2185887.1"/>
    </source>
</evidence>
<accession>A0A6A6E1Q2</accession>
<proteinExistence type="predicted"/>
<reference evidence="1" key="1">
    <citation type="journal article" date="2020" name="Stud. Mycol.">
        <title>101 Dothideomycetes genomes: a test case for predicting lifestyles and emergence of pathogens.</title>
        <authorList>
            <person name="Haridas S."/>
            <person name="Albert R."/>
            <person name="Binder M."/>
            <person name="Bloem J."/>
            <person name="Labutti K."/>
            <person name="Salamov A."/>
            <person name="Andreopoulos B."/>
            <person name="Baker S."/>
            <person name="Barry K."/>
            <person name="Bills G."/>
            <person name="Bluhm B."/>
            <person name="Cannon C."/>
            <person name="Castanera R."/>
            <person name="Culley D."/>
            <person name="Daum C."/>
            <person name="Ezra D."/>
            <person name="Gonzalez J."/>
            <person name="Henrissat B."/>
            <person name="Kuo A."/>
            <person name="Liang C."/>
            <person name="Lipzen A."/>
            <person name="Lutzoni F."/>
            <person name="Magnuson J."/>
            <person name="Mondo S."/>
            <person name="Nolan M."/>
            <person name="Ohm R."/>
            <person name="Pangilinan J."/>
            <person name="Park H.-J."/>
            <person name="Ramirez L."/>
            <person name="Alfaro M."/>
            <person name="Sun H."/>
            <person name="Tritt A."/>
            <person name="Yoshinaga Y."/>
            <person name="Zwiers L.-H."/>
            <person name="Turgeon B."/>
            <person name="Goodwin S."/>
            <person name="Spatafora J."/>
            <person name="Crous P."/>
            <person name="Grigoriev I."/>
        </authorList>
    </citation>
    <scope>NUCLEOTIDE SEQUENCE</scope>
    <source>
        <strain evidence="1">CBS 207.26</strain>
    </source>
</reference>
<gene>
    <name evidence="1" type="ORF">K469DRAFT_707568</name>
</gene>
<dbReference type="AlphaFoldDB" id="A0A6A6E1Q2"/>
<organism evidence="1 2">
    <name type="scientific">Zopfia rhizophila CBS 207.26</name>
    <dbReference type="NCBI Taxonomy" id="1314779"/>
    <lineage>
        <taxon>Eukaryota</taxon>
        <taxon>Fungi</taxon>
        <taxon>Dikarya</taxon>
        <taxon>Ascomycota</taxon>
        <taxon>Pezizomycotina</taxon>
        <taxon>Dothideomycetes</taxon>
        <taxon>Dothideomycetes incertae sedis</taxon>
        <taxon>Zopfiaceae</taxon>
        <taxon>Zopfia</taxon>
    </lineage>
</organism>
<name>A0A6A6E1Q2_9PEZI</name>
<evidence type="ECO:0000313" key="2">
    <source>
        <dbReference type="Proteomes" id="UP000800200"/>
    </source>
</evidence>
<sequence>MNPSHSRICESNFLGVLDRDLKSLLATRQDARDEEDIIRRMEVSVEVTTPKKEPQPSLVTFLEPCISSKAHPSASPVQRAV</sequence>
<dbReference type="Proteomes" id="UP000800200">
    <property type="component" value="Unassembled WGS sequence"/>
</dbReference>
<protein>
    <submittedName>
        <fullName evidence="1">Uncharacterized protein</fullName>
    </submittedName>
</protein>